<organism evidence="2 3">
    <name type="scientific">Arachidicoccus soli</name>
    <dbReference type="NCBI Taxonomy" id="2341117"/>
    <lineage>
        <taxon>Bacteria</taxon>
        <taxon>Pseudomonadati</taxon>
        <taxon>Bacteroidota</taxon>
        <taxon>Chitinophagia</taxon>
        <taxon>Chitinophagales</taxon>
        <taxon>Chitinophagaceae</taxon>
        <taxon>Arachidicoccus</taxon>
    </lineage>
</organism>
<keyword evidence="3" id="KW-1185">Reference proteome</keyword>
<gene>
    <name evidence="2" type="ORF">D6B99_03380</name>
</gene>
<sequence>MNKLKSSILLVSASILFLAACTKSTTSATDTEGNWVKVSTLDGNARSFAVAFTIGNFGYVGTGLDGNNKLLSDFWKYDPTNNSWTQVASMPSGREAAVGMAIDGNGYVGTGTDSYGNYYNDFYQYNPTTDTWTKKANFPGAARSRATAFAIGDNGYITCGWDGNYYKDMYAYNATNDTWQQEISLSGDKRFGAMSFVYNNMGYVVGGTNSGGQASVDFWRYNPATSNWTRLRDISNTTDSSFDDNYTNIARTNGVAFVIGNQAFVATGQSVDAGSFLTSTWSYDFATDLWEARTPYESTRSPRKGAVAFTVNGRAFIGTGINTTSPYDNFDEFIPSETYNAND</sequence>
<proteinExistence type="predicted"/>
<dbReference type="PANTHER" id="PTHR45632">
    <property type="entry name" value="LD33804P"/>
    <property type="match status" value="1"/>
</dbReference>
<dbReference type="InterPro" id="IPR006652">
    <property type="entry name" value="Kelch_1"/>
</dbReference>
<name>A0A386HM44_9BACT</name>
<dbReference type="Proteomes" id="UP000266118">
    <property type="component" value="Chromosome"/>
</dbReference>
<feature type="signal peptide" evidence="1">
    <location>
        <begin position="1"/>
        <end position="28"/>
    </location>
</feature>
<dbReference type="OrthoDB" id="103335at2"/>
<protein>
    <submittedName>
        <fullName evidence="2">Galactose oxidase</fullName>
    </submittedName>
</protein>
<dbReference type="PROSITE" id="PS51257">
    <property type="entry name" value="PROKAR_LIPOPROTEIN"/>
    <property type="match status" value="1"/>
</dbReference>
<dbReference type="RefSeq" id="WP_119985087.1">
    <property type="nucleotide sequence ID" value="NZ_CP032489.1"/>
</dbReference>
<dbReference type="SMART" id="SM00612">
    <property type="entry name" value="Kelch"/>
    <property type="match status" value="3"/>
</dbReference>
<keyword evidence="1" id="KW-0732">Signal</keyword>
<evidence type="ECO:0000313" key="3">
    <source>
        <dbReference type="Proteomes" id="UP000266118"/>
    </source>
</evidence>
<dbReference type="InterPro" id="IPR015915">
    <property type="entry name" value="Kelch-typ_b-propeller"/>
</dbReference>
<dbReference type="Gene3D" id="2.120.10.80">
    <property type="entry name" value="Kelch-type beta propeller"/>
    <property type="match status" value="2"/>
</dbReference>
<dbReference type="KEGG" id="ark:D6B99_03380"/>
<evidence type="ECO:0000313" key="2">
    <source>
        <dbReference type="EMBL" id="AYD46742.1"/>
    </source>
</evidence>
<dbReference type="EMBL" id="CP032489">
    <property type="protein sequence ID" value="AYD46742.1"/>
    <property type="molecule type" value="Genomic_DNA"/>
</dbReference>
<reference evidence="2 3" key="1">
    <citation type="submission" date="2018-09" db="EMBL/GenBank/DDBJ databases">
        <title>Arachidicoccus sp. nov., a bacterium isolated from soil.</title>
        <authorList>
            <person name="Weon H.-Y."/>
            <person name="Kwon S.-W."/>
            <person name="Lee S.A."/>
        </authorList>
    </citation>
    <scope>NUCLEOTIDE SEQUENCE [LARGE SCALE GENOMIC DNA]</scope>
    <source>
        <strain evidence="2 3">KIS59-12</strain>
    </source>
</reference>
<evidence type="ECO:0000256" key="1">
    <source>
        <dbReference type="SAM" id="SignalP"/>
    </source>
</evidence>
<dbReference type="SUPFAM" id="SSF117281">
    <property type="entry name" value="Kelch motif"/>
    <property type="match status" value="2"/>
</dbReference>
<dbReference type="Pfam" id="PF01344">
    <property type="entry name" value="Kelch_1"/>
    <property type="match status" value="2"/>
</dbReference>
<accession>A0A386HM44</accession>
<dbReference type="AlphaFoldDB" id="A0A386HM44"/>
<feature type="chain" id="PRO_5017457098" evidence="1">
    <location>
        <begin position="29"/>
        <end position="343"/>
    </location>
</feature>